<dbReference type="InterPro" id="IPR025245">
    <property type="entry name" value="DUF4197"/>
</dbReference>
<keyword evidence="1" id="KW-0732">Signal</keyword>
<accession>A0ABV6ZSW9</accession>
<organism evidence="2 3">
    <name type="scientific">Hyphobacterium vulgare</name>
    <dbReference type="NCBI Taxonomy" id="1736751"/>
    <lineage>
        <taxon>Bacteria</taxon>
        <taxon>Pseudomonadati</taxon>
        <taxon>Pseudomonadota</taxon>
        <taxon>Alphaproteobacteria</taxon>
        <taxon>Maricaulales</taxon>
        <taxon>Maricaulaceae</taxon>
        <taxon>Hyphobacterium</taxon>
    </lineage>
</organism>
<gene>
    <name evidence="2" type="ORF">ACFOOR_00070</name>
</gene>
<keyword evidence="3" id="KW-1185">Reference proteome</keyword>
<dbReference type="RefSeq" id="WP_343163790.1">
    <property type="nucleotide sequence ID" value="NZ_JBHRSV010000001.1"/>
</dbReference>
<evidence type="ECO:0000256" key="1">
    <source>
        <dbReference type="SAM" id="SignalP"/>
    </source>
</evidence>
<feature type="chain" id="PRO_5047341716" evidence="1">
    <location>
        <begin position="23"/>
        <end position="242"/>
    </location>
</feature>
<name>A0ABV6ZSW9_9PROT</name>
<comment type="caution">
    <text evidence="2">The sequence shown here is derived from an EMBL/GenBank/DDBJ whole genome shotgun (WGS) entry which is preliminary data.</text>
</comment>
<dbReference type="EMBL" id="JBHRSV010000001">
    <property type="protein sequence ID" value="MFC2924493.1"/>
    <property type="molecule type" value="Genomic_DNA"/>
</dbReference>
<dbReference type="Proteomes" id="UP001595379">
    <property type="component" value="Unassembled WGS sequence"/>
</dbReference>
<reference evidence="3" key="1">
    <citation type="journal article" date="2019" name="Int. J. Syst. Evol. Microbiol.">
        <title>The Global Catalogue of Microorganisms (GCM) 10K type strain sequencing project: providing services to taxonomists for standard genome sequencing and annotation.</title>
        <authorList>
            <consortium name="The Broad Institute Genomics Platform"/>
            <consortium name="The Broad Institute Genome Sequencing Center for Infectious Disease"/>
            <person name="Wu L."/>
            <person name="Ma J."/>
        </authorList>
    </citation>
    <scope>NUCLEOTIDE SEQUENCE [LARGE SCALE GENOMIC DNA]</scope>
    <source>
        <strain evidence="3">KCTC 52487</strain>
    </source>
</reference>
<proteinExistence type="predicted"/>
<protein>
    <submittedName>
        <fullName evidence="2">DUF4197 domain-containing protein</fullName>
    </submittedName>
</protein>
<evidence type="ECO:0000313" key="3">
    <source>
        <dbReference type="Proteomes" id="UP001595379"/>
    </source>
</evidence>
<evidence type="ECO:0000313" key="2">
    <source>
        <dbReference type="EMBL" id="MFC2924493.1"/>
    </source>
</evidence>
<dbReference type="Pfam" id="PF13852">
    <property type="entry name" value="DUF4197"/>
    <property type="match status" value="1"/>
</dbReference>
<sequence length="242" mass="25662">MPTRRQILTALAMTAMAPSAFAQFDNAAGIRQMLIAGTRAATTRLGRRDGFFGDSLVRIPLPGILRTTQQQLRPLGLAGPLDDLELRINRAAESAMPEARDLVVSAINRMTLSDGMGILTGGDTAATDYLERETSTPLARVLRPPMQQTLTQSGAYSALDSAASAIDRSGSGSALGQFLGRGRGQSASASLRDEVTDFAVTRALDGVFHYVGEEERSFRRDPLNRGGDVLRGILGGRGSGGI</sequence>
<feature type="signal peptide" evidence="1">
    <location>
        <begin position="1"/>
        <end position="22"/>
    </location>
</feature>